<dbReference type="SUPFAM" id="SSF52317">
    <property type="entry name" value="Class I glutamine amidotransferase-like"/>
    <property type="match status" value="1"/>
</dbReference>
<feature type="domain" description="Glutamine amidotransferase" evidence="1">
    <location>
        <begin position="30"/>
        <end position="172"/>
    </location>
</feature>
<dbReference type="OrthoDB" id="9807137at2"/>
<dbReference type="InterPro" id="IPR044992">
    <property type="entry name" value="ChyE-like"/>
</dbReference>
<evidence type="ECO:0000259" key="1">
    <source>
        <dbReference type="Pfam" id="PF00117"/>
    </source>
</evidence>
<organism evidence="2 3">
    <name type="scientific">Caryophanon tenue</name>
    <dbReference type="NCBI Taxonomy" id="33978"/>
    <lineage>
        <taxon>Bacteria</taxon>
        <taxon>Bacillati</taxon>
        <taxon>Bacillota</taxon>
        <taxon>Bacilli</taxon>
        <taxon>Bacillales</taxon>
        <taxon>Caryophanaceae</taxon>
        <taxon>Caryophanon</taxon>
    </lineage>
</organism>
<evidence type="ECO:0000313" key="2">
    <source>
        <dbReference type="EMBL" id="OCS85431.1"/>
    </source>
</evidence>
<dbReference type="PANTHER" id="PTHR42695">
    <property type="entry name" value="GLUTAMINE AMIDOTRANSFERASE YLR126C-RELATED"/>
    <property type="match status" value="1"/>
</dbReference>
<name>A0A1C0YE52_9BACL</name>
<proteinExistence type="predicted"/>
<reference evidence="2 3" key="1">
    <citation type="submission" date="2016-07" db="EMBL/GenBank/DDBJ databases">
        <title>Caryophanon tenue genome sequencing.</title>
        <authorList>
            <person name="Verma A."/>
            <person name="Pal Y."/>
            <person name="Krishnamurthi S."/>
        </authorList>
    </citation>
    <scope>NUCLEOTIDE SEQUENCE [LARGE SCALE GENOMIC DNA]</scope>
    <source>
        <strain evidence="2 3">DSM 14152</strain>
    </source>
</reference>
<gene>
    <name evidence="2" type="ORF">A6M13_13415</name>
</gene>
<dbReference type="RefSeq" id="WP_066544992.1">
    <property type="nucleotide sequence ID" value="NZ_MASJ01000014.1"/>
</dbReference>
<dbReference type="Gene3D" id="3.40.50.880">
    <property type="match status" value="1"/>
</dbReference>
<protein>
    <recommendedName>
        <fullName evidence="1">Glutamine amidotransferase domain-containing protein</fullName>
    </recommendedName>
</protein>
<dbReference type="InterPro" id="IPR029062">
    <property type="entry name" value="Class_I_gatase-like"/>
</dbReference>
<dbReference type="GO" id="GO:0005829">
    <property type="term" value="C:cytosol"/>
    <property type="evidence" value="ECO:0007669"/>
    <property type="project" value="TreeGrafter"/>
</dbReference>
<dbReference type="STRING" id="33978.A6M13_13415"/>
<dbReference type="AlphaFoldDB" id="A0A1C0YE52"/>
<evidence type="ECO:0000313" key="3">
    <source>
        <dbReference type="Proteomes" id="UP000093199"/>
    </source>
</evidence>
<dbReference type="CDD" id="cd01741">
    <property type="entry name" value="GATase1_1"/>
    <property type="match status" value="1"/>
</dbReference>
<dbReference type="PANTHER" id="PTHR42695:SF5">
    <property type="entry name" value="GLUTAMINE AMIDOTRANSFERASE YLR126C-RELATED"/>
    <property type="match status" value="1"/>
</dbReference>
<sequence>MKTIILQHTDYWHGGVIHDIVEADVIFTRQVEQYPAIADIGLIIVLGGPEPLSYDEHWVRAAQAFLTAAIEQKRPVLSFGFGAQLVARALGGQIHPNPAGKEIGFFPVEATYPTLPFGLFPQQLVPFHWHSQTCQLPQSAMVFYKTPFCDTQAFLYSDRVLGFQFHLEMNASLLEALLTHEHNFIEQRGYFTQSLAQLRAAQINPQHHEPLEKIIAHLQGRLQFL</sequence>
<keyword evidence="3" id="KW-1185">Reference proteome</keyword>
<dbReference type="PROSITE" id="PS51273">
    <property type="entry name" value="GATASE_TYPE_1"/>
    <property type="match status" value="1"/>
</dbReference>
<dbReference type="EMBL" id="MASJ01000014">
    <property type="protein sequence ID" value="OCS85431.1"/>
    <property type="molecule type" value="Genomic_DNA"/>
</dbReference>
<dbReference type="Pfam" id="PF00117">
    <property type="entry name" value="GATase"/>
    <property type="match status" value="1"/>
</dbReference>
<comment type="caution">
    <text evidence="2">The sequence shown here is derived from an EMBL/GenBank/DDBJ whole genome shotgun (WGS) entry which is preliminary data.</text>
</comment>
<dbReference type="InterPro" id="IPR017926">
    <property type="entry name" value="GATASE"/>
</dbReference>
<dbReference type="Proteomes" id="UP000093199">
    <property type="component" value="Unassembled WGS sequence"/>
</dbReference>
<accession>A0A1C0YE52</accession>